<feature type="compositionally biased region" description="Polar residues" evidence="1">
    <location>
        <begin position="26"/>
        <end position="45"/>
    </location>
</feature>
<feature type="region of interest" description="Disordered" evidence="1">
    <location>
        <begin position="130"/>
        <end position="169"/>
    </location>
</feature>
<protein>
    <submittedName>
        <fullName evidence="4">Lipoprotein antigen</fullName>
    </submittedName>
</protein>
<dbReference type="InterPro" id="IPR043724">
    <property type="entry name" value="DUF5666"/>
</dbReference>
<dbReference type="EMBL" id="CSWP01000001">
    <property type="protein sequence ID" value="CPV34826.1"/>
    <property type="molecule type" value="Genomic_DNA"/>
</dbReference>
<keyword evidence="2" id="KW-0732">Signal</keyword>
<feature type="chain" id="PRO_5043133694" evidence="2">
    <location>
        <begin position="27"/>
        <end position="256"/>
    </location>
</feature>
<evidence type="ECO:0000313" key="5">
    <source>
        <dbReference type="Proteomes" id="UP000045782"/>
    </source>
</evidence>
<evidence type="ECO:0000256" key="1">
    <source>
        <dbReference type="SAM" id="MobiDB-lite"/>
    </source>
</evidence>
<feature type="region of interest" description="Disordered" evidence="1">
    <location>
        <begin position="26"/>
        <end position="54"/>
    </location>
</feature>
<dbReference type="Proteomes" id="UP000045782">
    <property type="component" value="Unassembled WGS sequence"/>
</dbReference>
<dbReference type="AlphaFoldDB" id="A0A0U0YLZ8"/>
<proteinExistence type="predicted"/>
<keyword evidence="4" id="KW-0449">Lipoprotein</keyword>
<evidence type="ECO:0000259" key="3">
    <source>
        <dbReference type="Pfam" id="PF18914"/>
    </source>
</evidence>
<feature type="compositionally biased region" description="Pro residues" evidence="1">
    <location>
        <begin position="138"/>
        <end position="162"/>
    </location>
</feature>
<organism evidence="4 5">
    <name type="scientific">Mycobacteroides abscessus</name>
    <dbReference type="NCBI Taxonomy" id="36809"/>
    <lineage>
        <taxon>Bacteria</taxon>
        <taxon>Bacillati</taxon>
        <taxon>Actinomycetota</taxon>
        <taxon>Actinomycetes</taxon>
        <taxon>Mycobacteriales</taxon>
        <taxon>Mycobacteriaceae</taxon>
        <taxon>Mycobacteroides</taxon>
    </lineage>
</organism>
<dbReference type="Pfam" id="PF18914">
    <property type="entry name" value="DUF5666"/>
    <property type="match status" value="1"/>
</dbReference>
<accession>A0A0U0YLZ8</accession>
<name>A0A0U0YLZ8_9MYCO</name>
<feature type="signal peptide" evidence="2">
    <location>
        <begin position="1"/>
        <end position="26"/>
    </location>
</feature>
<dbReference type="PROSITE" id="PS51257">
    <property type="entry name" value="PROKAR_LIPOPROTEIN"/>
    <property type="match status" value="1"/>
</dbReference>
<gene>
    <name evidence="4" type="primary">mi43</name>
    <name evidence="4" type="ORF">ERS075579_00606</name>
</gene>
<reference evidence="4 5" key="1">
    <citation type="submission" date="2015-03" db="EMBL/GenBank/DDBJ databases">
        <authorList>
            <person name="Murphy D."/>
        </authorList>
    </citation>
    <scope>NUCLEOTIDE SEQUENCE [LARGE SCALE GENOMIC DNA]</scope>
    <source>
        <strain evidence="4 5">PAP088</strain>
    </source>
</reference>
<evidence type="ECO:0000256" key="2">
    <source>
        <dbReference type="SAM" id="SignalP"/>
    </source>
</evidence>
<sequence>MSPNLRPRPAFLVIASAVLLSSTACGGSQDKPTVSSPGPASTTVTRHAGGHDRAGGLISAVSGHTVQVTTPDGGTADIDFNTMTKLTEVRPGELADVVVGSCVSVLSVPGADTDDVTAQRVLISAAEDNKCAADTPPGGAPPPGIPQTPPLPGPEGPPPGAPAPFGGPNVQGGVASVNGNTIVVTNTNPSAGSAIQTNVTVNDDTKYDKRQPTEAIAITTGKCADARGTKDAQGVLQATKIDLGPAVDERCGPPLR</sequence>
<feature type="domain" description="DUF5666" evidence="3">
    <location>
        <begin position="172"/>
        <end position="241"/>
    </location>
</feature>
<evidence type="ECO:0000313" key="4">
    <source>
        <dbReference type="EMBL" id="CPV34826.1"/>
    </source>
</evidence>